<proteinExistence type="predicted"/>
<accession>A0A2U3KQM4</accession>
<dbReference type="Proteomes" id="UP000238701">
    <property type="component" value="Unassembled WGS sequence"/>
</dbReference>
<dbReference type="SMART" id="SM00710">
    <property type="entry name" value="PbH1"/>
    <property type="match status" value="7"/>
</dbReference>
<dbReference type="InterPro" id="IPR012334">
    <property type="entry name" value="Pectin_lyas_fold"/>
</dbReference>
<dbReference type="InterPro" id="IPR011050">
    <property type="entry name" value="Pectin_lyase_fold/virulence"/>
</dbReference>
<evidence type="ECO:0000313" key="3">
    <source>
        <dbReference type="Proteomes" id="UP000238701"/>
    </source>
</evidence>
<sequence length="568" mass="60831">MDSLAARVRARHPRLFRCLLAAVPLAGLMLMGGAASVGFNAPDNASGGGVNYYVDCGAPDALVRGGARRTRASAAPANPYVDSVSGSDTNSGTSPDAAWKTLAKVNATTFHPGDHILFKSGCSWTGQLWPKGSGTAEHPVVIDKYGGDVLAAVNGAGLAEDAVLLKNQEYWEIRNLAITNTGSTPGVRRGVNLIAENSGELHHLYLEGLHIHDVNGNEKEKASGGISYHAVGDSKPSRFVDLRIEGNSISHVDRSGIFGWSTHWVRSKWYPSLGVVIRKNVLDDIGGDGIVNVATDGALVEYNVVSRASQRSQDYNVGIWPWSADNTIIQFNEVYGTKGQHDAEGFDSDWNSRNTIIQYNYSHDNDGGFLLICNEGSQSPETSAGNVGTIVRYNVSQNDHHRGIKLSGPVKNTLIYNNTIYVGKGENVDVVLHTDWTGWASDTYFYNNIFYVEGTARFGYGVKGNEDGSYVSAPGPGKSTNNVYDYNVYDGVAPADDAHGLTSNPLLVNPGHAVVGRQTVEGYALRQGSPAIASAKIIENSGGRDFFGVTVPQCGRVDRGAMQTMCGK</sequence>
<dbReference type="EMBL" id="OMOD01000135">
    <property type="protein sequence ID" value="SPF41978.1"/>
    <property type="molecule type" value="Genomic_DNA"/>
</dbReference>
<dbReference type="AlphaFoldDB" id="A0A2U3KQM4"/>
<dbReference type="Gene3D" id="2.160.20.10">
    <property type="entry name" value="Single-stranded right-handed beta-helix, Pectin lyase-like"/>
    <property type="match status" value="1"/>
</dbReference>
<dbReference type="InterPro" id="IPR006626">
    <property type="entry name" value="PbH1"/>
</dbReference>
<feature type="region of interest" description="Disordered" evidence="1">
    <location>
        <begin position="74"/>
        <end position="93"/>
    </location>
</feature>
<evidence type="ECO:0008006" key="4">
    <source>
        <dbReference type="Google" id="ProtNLM"/>
    </source>
</evidence>
<name>A0A2U3KQM4_9BACT</name>
<gene>
    <name evidence="2" type="ORF">SBA1_410024</name>
</gene>
<evidence type="ECO:0000313" key="2">
    <source>
        <dbReference type="EMBL" id="SPF41978.1"/>
    </source>
</evidence>
<organism evidence="2 3">
    <name type="scientific">Candidatus Sulfotelmatobacter kueseliae</name>
    <dbReference type="NCBI Taxonomy" id="2042962"/>
    <lineage>
        <taxon>Bacteria</taxon>
        <taxon>Pseudomonadati</taxon>
        <taxon>Acidobacteriota</taxon>
        <taxon>Terriglobia</taxon>
        <taxon>Terriglobales</taxon>
        <taxon>Candidatus Korobacteraceae</taxon>
        <taxon>Candidatus Sulfotelmatobacter</taxon>
    </lineage>
</organism>
<protein>
    <recommendedName>
        <fullName evidence="4">Right handed beta helix domain-containing protein</fullName>
    </recommendedName>
</protein>
<evidence type="ECO:0000256" key="1">
    <source>
        <dbReference type="SAM" id="MobiDB-lite"/>
    </source>
</evidence>
<feature type="compositionally biased region" description="Polar residues" evidence="1">
    <location>
        <begin position="84"/>
        <end position="93"/>
    </location>
</feature>
<dbReference type="SUPFAM" id="SSF51126">
    <property type="entry name" value="Pectin lyase-like"/>
    <property type="match status" value="2"/>
</dbReference>
<reference evidence="3" key="1">
    <citation type="submission" date="2018-02" db="EMBL/GenBank/DDBJ databases">
        <authorList>
            <person name="Hausmann B."/>
        </authorList>
    </citation>
    <scope>NUCLEOTIDE SEQUENCE [LARGE SCALE GENOMIC DNA]</scope>
    <source>
        <strain evidence="3">Peat soil MAG SbA1</strain>
    </source>
</reference>
<dbReference type="OrthoDB" id="106117at2"/>